<accession>A0ABT0SB10</accession>
<evidence type="ECO:0000313" key="2">
    <source>
        <dbReference type="Proteomes" id="UP001165383"/>
    </source>
</evidence>
<proteinExistence type="predicted"/>
<name>A0ABT0SB10_9SPHN</name>
<reference evidence="1" key="1">
    <citation type="submission" date="2022-05" db="EMBL/GenBank/DDBJ databases">
        <authorList>
            <person name="Jo J.-H."/>
            <person name="Im W.-T."/>
        </authorList>
    </citation>
    <scope>NUCLEOTIDE SEQUENCE</scope>
    <source>
        <strain evidence="1">RB56-2</strain>
    </source>
</reference>
<comment type="caution">
    <text evidence="1">The sequence shown here is derived from an EMBL/GenBank/DDBJ whole genome shotgun (WGS) entry which is preliminary data.</text>
</comment>
<evidence type="ECO:0000313" key="1">
    <source>
        <dbReference type="EMBL" id="MCL6741314.1"/>
    </source>
</evidence>
<dbReference type="EMBL" id="JAMGBB010000001">
    <property type="protein sequence ID" value="MCL6741314.1"/>
    <property type="molecule type" value="Genomic_DNA"/>
</dbReference>
<dbReference type="RefSeq" id="WP_249915709.1">
    <property type="nucleotide sequence ID" value="NZ_JAMGBB010000001.1"/>
</dbReference>
<dbReference type="Proteomes" id="UP001165383">
    <property type="component" value="Unassembled WGS sequence"/>
</dbReference>
<keyword evidence="2" id="KW-1185">Reference proteome</keyword>
<sequence length="56" mass="6253">MASGSLKLSKSEWRHVSDIAAQIDWVRYSAATRYAELEAGLDGRTSSALRQLLRVM</sequence>
<organism evidence="1 2">
    <name type="scientific">Sphingomonas brevis</name>
    <dbReference type="NCBI Taxonomy" id="2908206"/>
    <lineage>
        <taxon>Bacteria</taxon>
        <taxon>Pseudomonadati</taxon>
        <taxon>Pseudomonadota</taxon>
        <taxon>Alphaproteobacteria</taxon>
        <taxon>Sphingomonadales</taxon>
        <taxon>Sphingomonadaceae</taxon>
        <taxon>Sphingomonas</taxon>
    </lineage>
</organism>
<gene>
    <name evidence="1" type="ORF">LZ518_09255</name>
</gene>
<protein>
    <submittedName>
        <fullName evidence="1">Uncharacterized protein</fullName>
    </submittedName>
</protein>